<gene>
    <name evidence="2" type="ORF">GFK26_27285</name>
</gene>
<dbReference type="AlphaFoldDB" id="A0A5Q0MC38"/>
<evidence type="ECO:0000256" key="1">
    <source>
        <dbReference type="SAM" id="SignalP"/>
    </source>
</evidence>
<accession>A0A5Q0MC38</accession>
<dbReference type="Proteomes" id="UP000326780">
    <property type="component" value="Chromosome"/>
</dbReference>
<reference evidence="2 3" key="1">
    <citation type="submission" date="2019-10" db="EMBL/GenBank/DDBJ databases">
        <title>Complete genome sequence of Variovorax paradoxus 5C-2.</title>
        <authorList>
            <person name="Gogoleva N.E."/>
            <person name="Balkin A.S."/>
        </authorList>
    </citation>
    <scope>NUCLEOTIDE SEQUENCE [LARGE SCALE GENOMIC DNA]</scope>
    <source>
        <strain evidence="2 3">5C-2</strain>
    </source>
</reference>
<organism evidence="2 3">
    <name type="scientific">Variovorax paradoxus</name>
    <dbReference type="NCBI Taxonomy" id="34073"/>
    <lineage>
        <taxon>Bacteria</taxon>
        <taxon>Pseudomonadati</taxon>
        <taxon>Pseudomonadota</taxon>
        <taxon>Betaproteobacteria</taxon>
        <taxon>Burkholderiales</taxon>
        <taxon>Comamonadaceae</taxon>
        <taxon>Variovorax</taxon>
    </lineage>
</organism>
<evidence type="ECO:0000313" key="3">
    <source>
        <dbReference type="Proteomes" id="UP000326780"/>
    </source>
</evidence>
<dbReference type="EMBL" id="CP045644">
    <property type="protein sequence ID" value="QFZ86204.1"/>
    <property type="molecule type" value="Genomic_DNA"/>
</dbReference>
<protein>
    <recommendedName>
        <fullName evidence="4">DUF4198 domain-containing protein</fullName>
    </recommendedName>
</protein>
<feature type="chain" id="PRO_5024821695" description="DUF4198 domain-containing protein" evidence="1">
    <location>
        <begin position="24"/>
        <end position="294"/>
    </location>
</feature>
<dbReference type="RefSeq" id="WP_153284704.1">
    <property type="nucleotide sequence ID" value="NZ_CP045644.1"/>
</dbReference>
<evidence type="ECO:0008006" key="4">
    <source>
        <dbReference type="Google" id="ProtNLM"/>
    </source>
</evidence>
<feature type="signal peptide" evidence="1">
    <location>
        <begin position="1"/>
        <end position="23"/>
    </location>
</feature>
<proteinExistence type="predicted"/>
<sequence>MNIKHLLAIGATVAGAAALPSLAAQPPLKGTFALPGVAEKVTAELVVRETGPLTRELQIAFTDKGTGRPITQFDEELTQELHVLATDSNFSSFVHEHAGKRGADGRFSVAMRFPKPGTYHVYADAMPKGLGQQVVRFEVPVDMTTGPAARQQMPVSATQGSDGPYTVKLNASTLRAGTESMMALTVLKDGKPAKDLGLYLGVAAHAVFVSTDDLGYVHAHAMAADAGKVGHAAHAAHGGHGAQGSHGGAKATVPADLMLHATPPRAGRYALWIQFKGGDRVRTVPFVVTVPAAP</sequence>
<name>A0A5Q0MC38_VARPD</name>
<evidence type="ECO:0000313" key="2">
    <source>
        <dbReference type="EMBL" id="QFZ86204.1"/>
    </source>
</evidence>
<keyword evidence="1" id="KW-0732">Signal</keyword>